<gene>
    <name evidence="1" type="ORF">NF867_07880</name>
</gene>
<comment type="caution">
    <text evidence="1">The sequence shown here is derived from an EMBL/GenBank/DDBJ whole genome shotgun (WGS) entry which is preliminary data.</text>
</comment>
<sequence>MPIIHLSTEIKAPIQICFNLARSIDLHQLSMRHTNEKAIAGRTSGLLEWGESVTWQAKHFGIKQQLTSKITGFTYPIFFRDEMTKGVFKRINHEHWFITENGHTVMTDVFEFESPFGVFGKVFNSLILYDYLKQLLENRNALIKLIAEGGQWKSILKYEQNKVYYEH</sequence>
<reference evidence="1" key="1">
    <citation type="submission" date="2022-06" db="EMBL/GenBank/DDBJ databases">
        <title>Solitalea sp. MAHUQ-68 isolated from rhizospheric soil.</title>
        <authorList>
            <person name="Huq M.A."/>
        </authorList>
    </citation>
    <scope>NUCLEOTIDE SEQUENCE</scope>
    <source>
        <strain evidence="1">MAHUQ-68</strain>
    </source>
</reference>
<dbReference type="CDD" id="cd07820">
    <property type="entry name" value="SRPBCC_3"/>
    <property type="match status" value="1"/>
</dbReference>
<dbReference type="SUPFAM" id="SSF55961">
    <property type="entry name" value="Bet v1-like"/>
    <property type="match status" value="1"/>
</dbReference>
<protein>
    <submittedName>
        <fullName evidence="1">SRPBCC family protein</fullName>
    </submittedName>
</protein>
<dbReference type="Proteomes" id="UP001155182">
    <property type="component" value="Unassembled WGS sequence"/>
</dbReference>
<dbReference type="AlphaFoldDB" id="A0A9X2JBS1"/>
<name>A0A9X2JBS1_9SPHI</name>
<organism evidence="1 2">
    <name type="scientific">Solitalea agri</name>
    <dbReference type="NCBI Taxonomy" id="2953739"/>
    <lineage>
        <taxon>Bacteria</taxon>
        <taxon>Pseudomonadati</taxon>
        <taxon>Bacteroidota</taxon>
        <taxon>Sphingobacteriia</taxon>
        <taxon>Sphingobacteriales</taxon>
        <taxon>Sphingobacteriaceae</taxon>
        <taxon>Solitalea</taxon>
    </lineage>
</organism>
<proteinExistence type="predicted"/>
<dbReference type="RefSeq" id="WP_252587269.1">
    <property type="nucleotide sequence ID" value="NZ_JAMWYS010000028.1"/>
</dbReference>
<dbReference type="Gene3D" id="3.30.530.20">
    <property type="match status" value="1"/>
</dbReference>
<evidence type="ECO:0000313" key="2">
    <source>
        <dbReference type="Proteomes" id="UP001155182"/>
    </source>
</evidence>
<accession>A0A9X2JBS1</accession>
<dbReference type="EMBL" id="JAMWYS010000028">
    <property type="protein sequence ID" value="MCO4292777.1"/>
    <property type="molecule type" value="Genomic_DNA"/>
</dbReference>
<keyword evidence="2" id="KW-1185">Reference proteome</keyword>
<evidence type="ECO:0000313" key="1">
    <source>
        <dbReference type="EMBL" id="MCO4292777.1"/>
    </source>
</evidence>
<dbReference type="InterPro" id="IPR023393">
    <property type="entry name" value="START-like_dom_sf"/>
</dbReference>